<name>A0A0A9G252_ARUDO</name>
<accession>A0A0A9G252</accession>
<sequence>MCAGIRLQFFYKELTCMTFFYGSLRLVTTDYN</sequence>
<protein>
    <submittedName>
        <fullName evidence="1">Uncharacterized protein</fullName>
    </submittedName>
</protein>
<reference evidence="1" key="1">
    <citation type="submission" date="2014-09" db="EMBL/GenBank/DDBJ databases">
        <authorList>
            <person name="Magalhaes I.L.F."/>
            <person name="Oliveira U."/>
            <person name="Santos F.R."/>
            <person name="Vidigal T.H.D.A."/>
            <person name="Brescovit A.D."/>
            <person name="Santos A.J."/>
        </authorList>
    </citation>
    <scope>NUCLEOTIDE SEQUENCE</scope>
    <source>
        <tissue evidence="1">Shoot tissue taken approximately 20 cm above the soil surface</tissue>
    </source>
</reference>
<reference evidence="1" key="2">
    <citation type="journal article" date="2015" name="Data Brief">
        <title>Shoot transcriptome of the giant reed, Arundo donax.</title>
        <authorList>
            <person name="Barrero R.A."/>
            <person name="Guerrero F.D."/>
            <person name="Moolhuijzen P."/>
            <person name="Goolsby J.A."/>
            <person name="Tidwell J."/>
            <person name="Bellgard S.E."/>
            <person name="Bellgard M.I."/>
        </authorList>
    </citation>
    <scope>NUCLEOTIDE SEQUENCE</scope>
    <source>
        <tissue evidence="1">Shoot tissue taken approximately 20 cm above the soil surface</tissue>
    </source>
</reference>
<organism evidence="1">
    <name type="scientific">Arundo donax</name>
    <name type="common">Giant reed</name>
    <name type="synonym">Donax arundinaceus</name>
    <dbReference type="NCBI Taxonomy" id="35708"/>
    <lineage>
        <taxon>Eukaryota</taxon>
        <taxon>Viridiplantae</taxon>
        <taxon>Streptophyta</taxon>
        <taxon>Embryophyta</taxon>
        <taxon>Tracheophyta</taxon>
        <taxon>Spermatophyta</taxon>
        <taxon>Magnoliopsida</taxon>
        <taxon>Liliopsida</taxon>
        <taxon>Poales</taxon>
        <taxon>Poaceae</taxon>
        <taxon>PACMAD clade</taxon>
        <taxon>Arundinoideae</taxon>
        <taxon>Arundineae</taxon>
        <taxon>Arundo</taxon>
    </lineage>
</organism>
<dbReference type="AlphaFoldDB" id="A0A0A9G252"/>
<evidence type="ECO:0000313" key="1">
    <source>
        <dbReference type="EMBL" id="JAE14728.1"/>
    </source>
</evidence>
<dbReference type="EMBL" id="GBRH01183168">
    <property type="protein sequence ID" value="JAE14728.1"/>
    <property type="molecule type" value="Transcribed_RNA"/>
</dbReference>
<proteinExistence type="predicted"/>